<proteinExistence type="predicted"/>
<dbReference type="OrthoDB" id="9769264at2"/>
<evidence type="ECO:0000313" key="2">
    <source>
        <dbReference type="Proteomes" id="UP000291236"/>
    </source>
</evidence>
<dbReference type="KEGG" id="sbf:JCM31447_07190"/>
<dbReference type="Proteomes" id="UP000291236">
    <property type="component" value="Chromosome"/>
</dbReference>
<gene>
    <name evidence="1" type="ORF">JCM31447_07190</name>
</gene>
<sequence length="297" mass="34333">MLFTIENIKDACCILAKVKNQIIKKASIKYNYQFLDYSPYLGCIDESFESKELFIDVNNEIILQKQKIITDLSILKKLDQLLSSSEQGSFAKLIQENIEAKETINYPFYSIIEFENIIKNSFFIIENISPLFHKFLNTLIINITPLVINNKFTYFSSSSNKTIGNIFVYPLYKKSPSIEIDTILMLAHEAGHQLLYLYQSFDNIIASKCTSLIYSSVRKTERPPLLAFHARIASYFMIHSLNLILEKSIFNKKIKDYAEDKKSTLQKNLKLSLHDFSNKCQLTDLGQKLINIFIVLT</sequence>
<evidence type="ECO:0000313" key="1">
    <source>
        <dbReference type="EMBL" id="BBH52278.1"/>
    </source>
</evidence>
<protein>
    <recommendedName>
        <fullName evidence="3">HEXXH motif domain-containing protein</fullName>
    </recommendedName>
</protein>
<reference evidence="1 2" key="1">
    <citation type="submission" date="2018-12" db="EMBL/GenBank/DDBJ databases">
        <title>Rubrispira sanarue gen. nov., sp., nov., a member of the order Silvanigrellales, isolated from a brackish lake in Hamamatsu Japan.</title>
        <authorList>
            <person name="Maejima Y."/>
            <person name="Iino T."/>
            <person name="Muraguchi Y."/>
            <person name="Fukuda K."/>
            <person name="Nojiri H."/>
            <person name="Ohkuma M."/>
            <person name="Moriuchi R."/>
            <person name="Dohra H."/>
            <person name="Kimbara K."/>
            <person name="Shintani M."/>
        </authorList>
    </citation>
    <scope>NUCLEOTIDE SEQUENCE [LARGE SCALE GENOMIC DNA]</scope>
    <source>
        <strain evidence="1 2">RF1110005</strain>
    </source>
</reference>
<dbReference type="AlphaFoldDB" id="A0A4P2VIL8"/>
<keyword evidence="2" id="KW-1185">Reference proteome</keyword>
<dbReference type="EMBL" id="AP019368">
    <property type="protein sequence ID" value="BBH52278.1"/>
    <property type="molecule type" value="Genomic_DNA"/>
</dbReference>
<organism evidence="1 2">
    <name type="scientific">Fluviispira sanaruensis</name>
    <dbReference type="NCBI Taxonomy" id="2493639"/>
    <lineage>
        <taxon>Bacteria</taxon>
        <taxon>Pseudomonadati</taxon>
        <taxon>Bdellovibrionota</taxon>
        <taxon>Oligoflexia</taxon>
        <taxon>Silvanigrellales</taxon>
        <taxon>Silvanigrellaceae</taxon>
        <taxon>Fluviispira</taxon>
    </lineage>
</organism>
<evidence type="ECO:0008006" key="3">
    <source>
        <dbReference type="Google" id="ProtNLM"/>
    </source>
</evidence>
<name>A0A4P2VIL8_FLUSA</name>
<dbReference type="RefSeq" id="WP_130606599.1">
    <property type="nucleotide sequence ID" value="NZ_AP019368.1"/>
</dbReference>
<accession>A0A4P2VIL8</accession>